<keyword evidence="6 9" id="KW-0067">ATP-binding</keyword>
<evidence type="ECO:0000256" key="3">
    <source>
        <dbReference type="ARBA" id="ARBA00022448"/>
    </source>
</evidence>
<dbReference type="OrthoDB" id="19786at2"/>
<feature type="transmembrane region" description="Helical" evidence="9">
    <location>
        <begin position="318"/>
        <end position="340"/>
    </location>
</feature>
<dbReference type="PANTHER" id="PTHR31187:SF1">
    <property type="entry name" value="ADP,ATP CARRIER PROTEIN 1"/>
    <property type="match status" value="1"/>
</dbReference>
<dbReference type="InterPro" id="IPR036259">
    <property type="entry name" value="MFS_trans_sf"/>
</dbReference>
<proteinExistence type="inferred from homology"/>
<feature type="transmembrane region" description="Helical" evidence="9">
    <location>
        <begin position="224"/>
        <end position="241"/>
    </location>
</feature>
<keyword evidence="8 9" id="KW-0472">Membrane</keyword>
<feature type="transmembrane region" description="Helical" evidence="9">
    <location>
        <begin position="352"/>
        <end position="376"/>
    </location>
</feature>
<feature type="transmembrane region" description="Helical" evidence="9">
    <location>
        <begin position="382"/>
        <end position="404"/>
    </location>
</feature>
<keyword evidence="3 9" id="KW-0813">Transport</keyword>
<evidence type="ECO:0000256" key="9">
    <source>
        <dbReference type="RuleBase" id="RU363121"/>
    </source>
</evidence>
<dbReference type="RefSeq" id="WP_013181317.1">
    <property type="nucleotide sequence ID" value="NC_014225.1"/>
</dbReference>
<dbReference type="SUPFAM" id="SSF103473">
    <property type="entry name" value="MFS general substrate transporter"/>
    <property type="match status" value="1"/>
</dbReference>
<dbReference type="GO" id="GO:0005524">
    <property type="term" value="F:ATP binding"/>
    <property type="evidence" value="ECO:0007669"/>
    <property type="project" value="UniProtKB-KW"/>
</dbReference>
<feature type="transmembrane region" description="Helical" evidence="9">
    <location>
        <begin position="438"/>
        <end position="459"/>
    </location>
</feature>
<sequence length="520" mass="58054">MNHNKDVKEFSFWRGVFFPVHLHELKFFAPMALMMLFILCNYTVLRNIKDTLVVNAKGSDAEIISFLKLWGTMPAAFLFMLFYSKITDLLSRERIFYLCLAPFLIFFGSFAFLIYPNIDILHPDPEWVAGLKANYPNFKWFIAIWANWSYSLFYILAELWGSVILSLLFWQFANDTVKKEQTKRFYPLFGMVANIGLVAAGSMVKYFSKVETAASDPWQVTLNGLMPIVVISGMIIAGLFYRINRRLENRQAEEVVVKSEKKAKPKVSLAESFKILFTSPHLLCIAIVVLSYGVSINYVDVIWKGQAKAYFAGDKNAFANYMGNFAITTGCLAIPIMLIGGNILRYLSWKSAALITPVILLVTGFGFFSLILTGYWHGDPNAALFTFMGVPVTFLGLGVQFGLFQNAVTKATKYSLFDPTKEMAYIPLSKDFKTKGKAAVDVVGSRLGKSGGALTFFIIQTILPNVSLVQLIPLLAVMTVLILCAWIAAVFKLSSSIKELEEQSSAVAKKGELEALGQAA</sequence>
<evidence type="ECO:0000256" key="5">
    <source>
        <dbReference type="ARBA" id="ARBA00022741"/>
    </source>
</evidence>
<feature type="transmembrane region" description="Helical" evidence="9">
    <location>
        <begin position="152"/>
        <end position="173"/>
    </location>
</feature>
<reference evidence="10 11" key="1">
    <citation type="journal article" date="2010" name="PLoS ONE">
        <title>The Waddlia genome: a window into chlamydial biology.</title>
        <authorList>
            <person name="Bertelli C."/>
            <person name="Collyn F."/>
            <person name="Croxatto A."/>
            <person name="Ruckert C."/>
            <person name="Polkinghorne A."/>
            <person name="Kebbi-Beghdadi C."/>
            <person name="Goesmann A."/>
            <person name="Vaughan L."/>
            <person name="Greub G."/>
        </authorList>
    </citation>
    <scope>NUCLEOTIDE SEQUENCE [LARGE SCALE GENOMIC DNA]</scope>
    <source>
        <strain evidence="11">ATCC VR-1470 / WSU 86-1044</strain>
    </source>
</reference>
<comment type="similarity">
    <text evidence="2 9">Belongs to the ADP/ATP translocase tlc family.</text>
</comment>
<name>D6YTX8_WADCW</name>
<evidence type="ECO:0000256" key="7">
    <source>
        <dbReference type="ARBA" id="ARBA00022989"/>
    </source>
</evidence>
<dbReference type="KEGG" id="wch:wcw_0214"/>
<dbReference type="HOGENOM" id="CLU_023964_0_1_0"/>
<keyword evidence="5 9" id="KW-0547">Nucleotide-binding</keyword>
<dbReference type="STRING" id="716544.wcw_0214"/>
<feature type="transmembrane region" description="Helical" evidence="9">
    <location>
        <begin position="95"/>
        <end position="115"/>
    </location>
</feature>
<dbReference type="PANTHER" id="PTHR31187">
    <property type="match status" value="1"/>
</dbReference>
<dbReference type="eggNOG" id="COG3202">
    <property type="taxonomic scope" value="Bacteria"/>
</dbReference>
<gene>
    <name evidence="10" type="primary">ntt1</name>
    <name evidence="10" type="ordered locus">wcw_0214</name>
</gene>
<comment type="subcellular location">
    <subcellularLocation>
        <location evidence="1 9">Membrane</location>
        <topology evidence="1 9">Multi-pass membrane protein</topology>
    </subcellularLocation>
</comment>
<organism evidence="10 11">
    <name type="scientific">Waddlia chondrophila (strain ATCC VR-1470 / WSU 86-1044)</name>
    <dbReference type="NCBI Taxonomy" id="716544"/>
    <lineage>
        <taxon>Bacteria</taxon>
        <taxon>Pseudomonadati</taxon>
        <taxon>Chlamydiota</taxon>
        <taxon>Chlamydiia</taxon>
        <taxon>Parachlamydiales</taxon>
        <taxon>Waddliaceae</taxon>
        <taxon>Waddlia</taxon>
    </lineage>
</organism>
<dbReference type="GO" id="GO:0016020">
    <property type="term" value="C:membrane"/>
    <property type="evidence" value="ECO:0007669"/>
    <property type="project" value="UniProtKB-SubCell"/>
</dbReference>
<keyword evidence="11" id="KW-1185">Reference proteome</keyword>
<dbReference type="NCBIfam" id="TIGR00769">
    <property type="entry name" value="AAA"/>
    <property type="match status" value="1"/>
</dbReference>
<keyword evidence="7 9" id="KW-1133">Transmembrane helix</keyword>
<dbReference type="EMBL" id="CP001928">
    <property type="protein sequence ID" value="ADI37589.1"/>
    <property type="molecule type" value="Genomic_DNA"/>
</dbReference>
<evidence type="ECO:0000256" key="4">
    <source>
        <dbReference type="ARBA" id="ARBA00022692"/>
    </source>
</evidence>
<feature type="transmembrane region" description="Helical" evidence="9">
    <location>
        <begin position="185"/>
        <end position="204"/>
    </location>
</feature>
<feature type="transmembrane region" description="Helical" evidence="9">
    <location>
        <begin position="27"/>
        <end position="45"/>
    </location>
</feature>
<accession>D6YTX8</accession>
<dbReference type="Proteomes" id="UP000001505">
    <property type="component" value="Chromosome"/>
</dbReference>
<dbReference type="GO" id="GO:0005471">
    <property type="term" value="F:ATP:ADP antiporter activity"/>
    <property type="evidence" value="ECO:0007669"/>
    <property type="project" value="InterPro"/>
</dbReference>
<evidence type="ECO:0000256" key="1">
    <source>
        <dbReference type="ARBA" id="ARBA00004141"/>
    </source>
</evidence>
<dbReference type="Pfam" id="PF03219">
    <property type="entry name" value="TLC"/>
    <property type="match status" value="1"/>
</dbReference>
<feature type="transmembrane region" description="Helical" evidence="9">
    <location>
        <begin position="275"/>
        <end position="298"/>
    </location>
</feature>
<keyword evidence="4 9" id="KW-0812">Transmembrane</keyword>
<evidence type="ECO:0000313" key="11">
    <source>
        <dbReference type="Proteomes" id="UP000001505"/>
    </source>
</evidence>
<dbReference type="AlphaFoldDB" id="D6YTX8"/>
<evidence type="ECO:0000256" key="2">
    <source>
        <dbReference type="ARBA" id="ARBA00007127"/>
    </source>
</evidence>
<feature type="transmembrane region" description="Helical" evidence="9">
    <location>
        <begin position="471"/>
        <end position="491"/>
    </location>
</feature>
<protein>
    <recommendedName>
        <fullName evidence="9">ADP,ATP carrier protein</fullName>
    </recommendedName>
</protein>
<evidence type="ECO:0000256" key="8">
    <source>
        <dbReference type="ARBA" id="ARBA00023136"/>
    </source>
</evidence>
<evidence type="ECO:0000313" key="10">
    <source>
        <dbReference type="EMBL" id="ADI37589.1"/>
    </source>
</evidence>
<evidence type="ECO:0000256" key="6">
    <source>
        <dbReference type="ARBA" id="ARBA00022840"/>
    </source>
</evidence>
<dbReference type="InterPro" id="IPR004667">
    <property type="entry name" value="ADP_ATP_car_bac_type"/>
</dbReference>
<feature type="transmembrane region" description="Helical" evidence="9">
    <location>
        <begin position="65"/>
        <end position="83"/>
    </location>
</feature>